<evidence type="ECO:0000256" key="17">
    <source>
        <dbReference type="SAM" id="MobiDB-lite"/>
    </source>
</evidence>
<dbReference type="PANTHER" id="PTHR13041">
    <property type="entry name" value="JTB PROTEIN-RELATED"/>
    <property type="match status" value="1"/>
</dbReference>
<dbReference type="InterPro" id="IPR008657">
    <property type="entry name" value="JTB"/>
</dbReference>
<sequence length="130" mass="14896">MVESHWASGKNKSHVGSSEKNSTDENNCWLNEEYEIVKECHPCTDFEITSKSIGVCVATHFKELLKCRVSGKIVSRSCDKVAWLEERNFWIFEGCMFVLGLISTTIVFARQKILDHQMLRRVQRQLASGV</sequence>
<accession>A0AAD8AAI0</accession>
<keyword evidence="5" id="KW-0963">Cytoplasm</keyword>
<dbReference type="GO" id="GO:0005813">
    <property type="term" value="C:centrosome"/>
    <property type="evidence" value="ECO:0007669"/>
    <property type="project" value="UniProtKB-SubCell"/>
</dbReference>
<feature type="transmembrane region" description="Helical" evidence="18">
    <location>
        <begin position="89"/>
        <end position="109"/>
    </location>
</feature>
<evidence type="ECO:0000256" key="6">
    <source>
        <dbReference type="ARBA" id="ARBA00022618"/>
    </source>
</evidence>
<dbReference type="AlphaFoldDB" id="A0AAD8AAI0"/>
<dbReference type="GO" id="GO:0016020">
    <property type="term" value="C:membrane"/>
    <property type="evidence" value="ECO:0007669"/>
    <property type="project" value="UniProtKB-SubCell"/>
</dbReference>
<reference evidence="19" key="2">
    <citation type="submission" date="2023-05" db="EMBL/GenBank/DDBJ databases">
        <authorList>
            <person name="Fouks B."/>
        </authorList>
    </citation>
    <scope>NUCLEOTIDE SEQUENCE</scope>
    <source>
        <strain evidence="19">Stay&amp;Tobe</strain>
        <tissue evidence="19">Testes</tissue>
    </source>
</reference>
<dbReference type="Proteomes" id="UP001233999">
    <property type="component" value="Unassembled WGS sequence"/>
</dbReference>
<feature type="region of interest" description="Disordered" evidence="17">
    <location>
        <begin position="1"/>
        <end position="25"/>
    </location>
</feature>
<evidence type="ECO:0000256" key="8">
    <source>
        <dbReference type="ARBA" id="ARBA00022729"/>
    </source>
</evidence>
<organism evidence="19 20">
    <name type="scientific">Diploptera punctata</name>
    <name type="common">Pacific beetle cockroach</name>
    <dbReference type="NCBI Taxonomy" id="6984"/>
    <lineage>
        <taxon>Eukaryota</taxon>
        <taxon>Metazoa</taxon>
        <taxon>Ecdysozoa</taxon>
        <taxon>Arthropoda</taxon>
        <taxon>Hexapoda</taxon>
        <taxon>Insecta</taxon>
        <taxon>Pterygota</taxon>
        <taxon>Neoptera</taxon>
        <taxon>Polyneoptera</taxon>
        <taxon>Dictyoptera</taxon>
        <taxon>Blattodea</taxon>
        <taxon>Blaberoidea</taxon>
        <taxon>Blaberidae</taxon>
        <taxon>Diplopterinae</taxon>
        <taxon>Diploptera</taxon>
    </lineage>
</organism>
<keyword evidence="12 18" id="KW-0472">Membrane</keyword>
<comment type="subcellular location">
    <subcellularLocation>
        <location evidence="3">Cytoplasm</location>
        <location evidence="3">Cytoskeleton</location>
        <location evidence="3">Microtubule organizing center</location>
        <location evidence="3">Centrosome</location>
    </subcellularLocation>
    <subcellularLocation>
        <location evidence="2">Cytoplasm</location>
        <location evidence="2">Cytoskeleton</location>
        <location evidence="2">Spindle</location>
    </subcellularLocation>
    <subcellularLocation>
        <location evidence="4">Membrane</location>
        <topology evidence="4">Single-pass type I membrane protein</topology>
    </subcellularLocation>
    <subcellularLocation>
        <location evidence="1">Mitochondrion</location>
    </subcellularLocation>
</comment>
<evidence type="ECO:0000256" key="5">
    <source>
        <dbReference type="ARBA" id="ARBA00022490"/>
    </source>
</evidence>
<keyword evidence="8" id="KW-0732">Signal</keyword>
<keyword evidence="13" id="KW-0206">Cytoskeleton</keyword>
<dbReference type="GO" id="GO:0030496">
    <property type="term" value="C:midbody"/>
    <property type="evidence" value="ECO:0007669"/>
    <property type="project" value="TreeGrafter"/>
</dbReference>
<keyword evidence="20" id="KW-1185">Reference proteome</keyword>
<feature type="compositionally biased region" description="Polar residues" evidence="17">
    <location>
        <begin position="14"/>
        <end position="25"/>
    </location>
</feature>
<evidence type="ECO:0000313" key="19">
    <source>
        <dbReference type="EMBL" id="KAJ9595096.1"/>
    </source>
</evidence>
<keyword evidence="14" id="KW-0131">Cell cycle</keyword>
<name>A0AAD8AAI0_DIPPU</name>
<evidence type="ECO:0000256" key="1">
    <source>
        <dbReference type="ARBA" id="ARBA00004173"/>
    </source>
</evidence>
<evidence type="ECO:0000256" key="13">
    <source>
        <dbReference type="ARBA" id="ARBA00023212"/>
    </source>
</evidence>
<keyword evidence="9" id="KW-0498">Mitosis</keyword>
<dbReference type="GO" id="GO:0005739">
    <property type="term" value="C:mitochondrion"/>
    <property type="evidence" value="ECO:0007669"/>
    <property type="project" value="UniProtKB-SubCell"/>
</dbReference>
<dbReference type="GO" id="GO:0000281">
    <property type="term" value="P:mitotic cytokinesis"/>
    <property type="evidence" value="ECO:0007669"/>
    <property type="project" value="TreeGrafter"/>
</dbReference>
<evidence type="ECO:0000256" key="12">
    <source>
        <dbReference type="ARBA" id="ARBA00023136"/>
    </source>
</evidence>
<dbReference type="EMBL" id="JASPKZ010002694">
    <property type="protein sequence ID" value="KAJ9595096.1"/>
    <property type="molecule type" value="Genomic_DNA"/>
</dbReference>
<keyword evidence="10 18" id="KW-1133">Transmembrane helix</keyword>
<comment type="similarity">
    <text evidence="15">Belongs to the JTB family.</text>
</comment>
<dbReference type="GO" id="GO:0005819">
    <property type="term" value="C:spindle"/>
    <property type="evidence" value="ECO:0007669"/>
    <property type="project" value="UniProtKB-SubCell"/>
</dbReference>
<evidence type="ECO:0000313" key="20">
    <source>
        <dbReference type="Proteomes" id="UP001233999"/>
    </source>
</evidence>
<gene>
    <name evidence="19" type="ORF">L9F63_013622</name>
</gene>
<comment type="caution">
    <text evidence="19">The sequence shown here is derived from an EMBL/GenBank/DDBJ whole genome shotgun (WGS) entry which is preliminary data.</text>
</comment>
<evidence type="ECO:0000256" key="14">
    <source>
        <dbReference type="ARBA" id="ARBA00023306"/>
    </source>
</evidence>
<evidence type="ECO:0000256" key="16">
    <source>
        <dbReference type="ARBA" id="ARBA00068227"/>
    </source>
</evidence>
<evidence type="ECO:0000256" key="2">
    <source>
        <dbReference type="ARBA" id="ARBA00004186"/>
    </source>
</evidence>
<protein>
    <recommendedName>
        <fullName evidence="16">Protein JTB</fullName>
    </recommendedName>
</protein>
<dbReference type="FunFam" id="3.30.720.220:FF:000001">
    <property type="entry name" value="Jumping translocation breakpoint"/>
    <property type="match status" value="1"/>
</dbReference>
<proteinExistence type="inferred from homology"/>
<reference evidence="19" key="1">
    <citation type="journal article" date="2023" name="IScience">
        <title>Live-bearing cockroach genome reveals convergent evolutionary mechanisms linked to viviparity in insects and beyond.</title>
        <authorList>
            <person name="Fouks B."/>
            <person name="Harrison M.C."/>
            <person name="Mikhailova A.A."/>
            <person name="Marchal E."/>
            <person name="English S."/>
            <person name="Carruthers M."/>
            <person name="Jennings E.C."/>
            <person name="Chiamaka E.L."/>
            <person name="Frigard R.A."/>
            <person name="Pippel M."/>
            <person name="Attardo G.M."/>
            <person name="Benoit J.B."/>
            <person name="Bornberg-Bauer E."/>
            <person name="Tobe S.S."/>
        </authorList>
    </citation>
    <scope>NUCLEOTIDE SEQUENCE</scope>
    <source>
        <strain evidence="19">Stay&amp;Tobe</strain>
    </source>
</reference>
<dbReference type="PANTHER" id="PTHR13041:SF3">
    <property type="entry name" value="PROTEIN JTB"/>
    <property type="match status" value="1"/>
</dbReference>
<dbReference type="Gene3D" id="3.30.720.220">
    <property type="match status" value="1"/>
</dbReference>
<evidence type="ECO:0000256" key="15">
    <source>
        <dbReference type="ARBA" id="ARBA00060886"/>
    </source>
</evidence>
<evidence type="ECO:0000256" key="4">
    <source>
        <dbReference type="ARBA" id="ARBA00004479"/>
    </source>
</evidence>
<keyword evidence="7 18" id="KW-0812">Transmembrane</keyword>
<evidence type="ECO:0000256" key="18">
    <source>
        <dbReference type="SAM" id="Phobius"/>
    </source>
</evidence>
<evidence type="ECO:0000256" key="9">
    <source>
        <dbReference type="ARBA" id="ARBA00022776"/>
    </source>
</evidence>
<evidence type="ECO:0000256" key="7">
    <source>
        <dbReference type="ARBA" id="ARBA00022692"/>
    </source>
</evidence>
<evidence type="ECO:0000256" key="11">
    <source>
        <dbReference type="ARBA" id="ARBA00023128"/>
    </source>
</evidence>
<keyword evidence="11" id="KW-0496">Mitochondrion</keyword>
<dbReference type="Pfam" id="PF05439">
    <property type="entry name" value="JTB"/>
    <property type="match status" value="1"/>
</dbReference>
<keyword evidence="6" id="KW-0132">Cell division</keyword>
<evidence type="ECO:0000256" key="10">
    <source>
        <dbReference type="ARBA" id="ARBA00022989"/>
    </source>
</evidence>
<evidence type="ECO:0000256" key="3">
    <source>
        <dbReference type="ARBA" id="ARBA00004300"/>
    </source>
</evidence>